<keyword evidence="8 14" id="KW-0812">Transmembrane</keyword>
<evidence type="ECO:0000313" key="16">
    <source>
        <dbReference type="Proteomes" id="UP000019132"/>
    </source>
</evidence>
<evidence type="ECO:0000256" key="14">
    <source>
        <dbReference type="SAM" id="Phobius"/>
    </source>
</evidence>
<dbReference type="InterPro" id="IPR047664">
    <property type="entry name" value="SWEET"/>
</dbReference>
<dbReference type="Gene3D" id="1.20.1280.290">
    <property type="match status" value="2"/>
</dbReference>
<dbReference type="Pfam" id="PF03083">
    <property type="entry name" value="MtN3_slv"/>
    <property type="match status" value="2"/>
</dbReference>
<reference evidence="15" key="3">
    <citation type="submission" date="2015-02" db="UniProtKB">
        <authorList>
            <consortium name="EnsemblProtists"/>
        </authorList>
    </citation>
    <scope>IDENTIFICATION</scope>
    <source>
        <strain evidence="15">DAOM BR144</strain>
    </source>
</reference>
<accession>K3WTK0</accession>
<feature type="transmembrane region" description="Helical" evidence="14">
    <location>
        <begin position="187"/>
        <end position="208"/>
    </location>
</feature>
<keyword evidence="9" id="KW-0677">Repeat</keyword>
<dbReference type="EnsemblProtists" id="PYU1_T008294">
    <property type="protein sequence ID" value="PYU1_T008294"/>
    <property type="gene ID" value="PYU1_G008278"/>
</dbReference>
<comment type="similarity">
    <text evidence="3">Belongs to the SWEET sugar transporter family.</text>
</comment>
<evidence type="ECO:0000256" key="5">
    <source>
        <dbReference type="ARBA" id="ARBA00022448"/>
    </source>
</evidence>
<feature type="region of interest" description="Disordered" evidence="13">
    <location>
        <begin position="239"/>
        <end position="293"/>
    </location>
</feature>
<dbReference type="InterPro" id="IPR004316">
    <property type="entry name" value="SWEET_rpt"/>
</dbReference>
<feature type="transmembrane region" description="Helical" evidence="14">
    <location>
        <begin position="66"/>
        <end position="85"/>
    </location>
</feature>
<dbReference type="InParanoid" id="K3WTK0"/>
<evidence type="ECO:0000256" key="9">
    <source>
        <dbReference type="ARBA" id="ARBA00022737"/>
    </source>
</evidence>
<keyword evidence="5" id="KW-0813">Transport</keyword>
<evidence type="ECO:0000256" key="7">
    <source>
        <dbReference type="ARBA" id="ARBA00022597"/>
    </source>
</evidence>
<dbReference type="GO" id="GO:0005886">
    <property type="term" value="C:plasma membrane"/>
    <property type="evidence" value="ECO:0007669"/>
    <property type="project" value="UniProtKB-SubCell"/>
</dbReference>
<dbReference type="PANTHER" id="PTHR10791">
    <property type="entry name" value="RAG1-ACTIVATING PROTEIN 1"/>
    <property type="match status" value="1"/>
</dbReference>
<comment type="subcellular location">
    <subcellularLocation>
        <location evidence="1">Cell membrane</location>
        <topology evidence="1">Multi-pass membrane protein</topology>
    </subcellularLocation>
    <subcellularLocation>
        <location evidence="2">Golgi apparatus membrane</location>
        <topology evidence="2">Multi-pass membrane protein</topology>
    </subcellularLocation>
</comment>
<evidence type="ECO:0000256" key="3">
    <source>
        <dbReference type="ARBA" id="ARBA00007809"/>
    </source>
</evidence>
<evidence type="ECO:0000313" key="15">
    <source>
        <dbReference type="EnsemblProtists" id="PYU1_T008294"/>
    </source>
</evidence>
<name>K3WTK0_GLOUD</name>
<feature type="transmembrane region" description="Helical" evidence="14">
    <location>
        <begin position="38"/>
        <end position="60"/>
    </location>
</feature>
<evidence type="ECO:0000256" key="10">
    <source>
        <dbReference type="ARBA" id="ARBA00022989"/>
    </source>
</evidence>
<dbReference type="PANTHER" id="PTHR10791:SF30">
    <property type="entry name" value="SUGAR TRANSPORTER SWEET1"/>
    <property type="match status" value="1"/>
</dbReference>
<reference evidence="16" key="1">
    <citation type="journal article" date="2010" name="Genome Biol.">
        <title>Genome sequence of the necrotrophic plant pathogen Pythium ultimum reveals original pathogenicity mechanisms and effector repertoire.</title>
        <authorList>
            <person name="Levesque C.A."/>
            <person name="Brouwer H."/>
            <person name="Cano L."/>
            <person name="Hamilton J.P."/>
            <person name="Holt C."/>
            <person name="Huitema E."/>
            <person name="Raffaele S."/>
            <person name="Robideau G.P."/>
            <person name="Thines M."/>
            <person name="Win J."/>
            <person name="Zerillo M.M."/>
            <person name="Beakes G.W."/>
            <person name="Boore J.L."/>
            <person name="Busam D."/>
            <person name="Dumas B."/>
            <person name="Ferriera S."/>
            <person name="Fuerstenberg S.I."/>
            <person name="Gachon C.M."/>
            <person name="Gaulin E."/>
            <person name="Govers F."/>
            <person name="Grenville-Briggs L."/>
            <person name="Horner N."/>
            <person name="Hostetler J."/>
            <person name="Jiang R.H."/>
            <person name="Johnson J."/>
            <person name="Krajaejun T."/>
            <person name="Lin H."/>
            <person name="Meijer H.J."/>
            <person name="Moore B."/>
            <person name="Morris P."/>
            <person name="Phuntmart V."/>
            <person name="Puiu D."/>
            <person name="Shetty J."/>
            <person name="Stajich J.E."/>
            <person name="Tripathy S."/>
            <person name="Wawra S."/>
            <person name="van West P."/>
            <person name="Whitty B.R."/>
            <person name="Coutinho P.M."/>
            <person name="Henrissat B."/>
            <person name="Martin F."/>
            <person name="Thomas P.D."/>
            <person name="Tyler B.M."/>
            <person name="De Vries R.P."/>
            <person name="Kamoun S."/>
            <person name="Yandell M."/>
            <person name="Tisserat N."/>
            <person name="Buell C.R."/>
        </authorList>
    </citation>
    <scope>NUCLEOTIDE SEQUENCE</scope>
    <source>
        <strain evidence="16">DAOM:BR144</strain>
    </source>
</reference>
<keyword evidence="7" id="KW-0762">Sugar transport</keyword>
<dbReference type="FunFam" id="1.20.1280.290:FF:000007">
    <property type="entry name" value="Bidirectional sugar transporter SWEET7"/>
    <property type="match status" value="1"/>
</dbReference>
<keyword evidence="11" id="KW-0333">Golgi apparatus</keyword>
<keyword evidence="16" id="KW-1185">Reference proteome</keyword>
<reference evidence="16" key="2">
    <citation type="submission" date="2010-04" db="EMBL/GenBank/DDBJ databases">
        <authorList>
            <person name="Buell R."/>
            <person name="Hamilton J."/>
            <person name="Hostetler J."/>
        </authorList>
    </citation>
    <scope>NUCLEOTIDE SEQUENCE [LARGE SCALE GENOMIC DNA]</scope>
    <source>
        <strain evidence="16">DAOM:BR144</strain>
    </source>
</reference>
<organism evidence="15 16">
    <name type="scientific">Globisporangium ultimum (strain ATCC 200006 / CBS 805.95 / DAOM BR144)</name>
    <name type="common">Pythium ultimum</name>
    <dbReference type="NCBI Taxonomy" id="431595"/>
    <lineage>
        <taxon>Eukaryota</taxon>
        <taxon>Sar</taxon>
        <taxon>Stramenopiles</taxon>
        <taxon>Oomycota</taxon>
        <taxon>Peronosporomycetes</taxon>
        <taxon>Pythiales</taxon>
        <taxon>Pythiaceae</taxon>
        <taxon>Globisporangium</taxon>
    </lineage>
</organism>
<dbReference type="GO" id="GO:0051119">
    <property type="term" value="F:sugar transmembrane transporter activity"/>
    <property type="evidence" value="ECO:0007669"/>
    <property type="project" value="InterPro"/>
</dbReference>
<evidence type="ECO:0000256" key="4">
    <source>
        <dbReference type="ARBA" id="ARBA00021741"/>
    </source>
</evidence>
<dbReference type="OMA" id="MEMGVAK"/>
<feature type="transmembrane region" description="Helical" evidence="14">
    <location>
        <begin position="97"/>
        <end position="116"/>
    </location>
</feature>
<proteinExistence type="inferred from homology"/>
<evidence type="ECO:0000256" key="6">
    <source>
        <dbReference type="ARBA" id="ARBA00022475"/>
    </source>
</evidence>
<dbReference type="Proteomes" id="UP000019132">
    <property type="component" value="Unassembled WGS sequence"/>
</dbReference>
<dbReference type="GO" id="GO:0000139">
    <property type="term" value="C:Golgi membrane"/>
    <property type="evidence" value="ECO:0007669"/>
    <property type="project" value="UniProtKB-SubCell"/>
</dbReference>
<sequence>MVADVVVQLVRAGASLAACAMFASLLPTVRAAQRAKATGALALLPILSMFANCVGWGLYGVLRRDFFPLVVTNVVGVVLSLFYTVAFYRISSARGAVLKKILATCAVLLALVLYPVCSDEPAQDVQDHVGYVAVGIAAIMFASPLTVVKEVIATRNAAIMPFTLITAGVVNCLLWLIYGLILADSFVIAPNLVNCFLGLTQLMLFCVFPKDQKYDKVDDDKKEKQAAESVEIEIELQEETPKLATPVSTEMETLQEEKDTQASECRETEAREEKEAKQAPESEETELKVAIVA</sequence>
<keyword evidence="6" id="KW-1003">Cell membrane</keyword>
<feature type="transmembrane region" description="Helical" evidence="14">
    <location>
        <begin position="159"/>
        <end position="181"/>
    </location>
</feature>
<evidence type="ECO:0000256" key="13">
    <source>
        <dbReference type="SAM" id="MobiDB-lite"/>
    </source>
</evidence>
<keyword evidence="12 14" id="KW-0472">Membrane</keyword>
<evidence type="ECO:0000256" key="11">
    <source>
        <dbReference type="ARBA" id="ARBA00023034"/>
    </source>
</evidence>
<dbReference type="HOGENOM" id="CLU_048643_2_0_1"/>
<dbReference type="FunFam" id="1.20.1280.290:FF:000004">
    <property type="entry name" value="Sugar transporter SWEET"/>
    <property type="match status" value="1"/>
</dbReference>
<evidence type="ECO:0000256" key="8">
    <source>
        <dbReference type="ARBA" id="ARBA00022692"/>
    </source>
</evidence>
<protein>
    <recommendedName>
        <fullName evidence="4">Sugar transporter SWEET1</fullName>
    </recommendedName>
</protein>
<feature type="transmembrane region" description="Helical" evidence="14">
    <location>
        <begin position="6"/>
        <end position="26"/>
    </location>
</feature>
<dbReference type="EMBL" id="GL376619">
    <property type="status" value="NOT_ANNOTATED_CDS"/>
    <property type="molecule type" value="Genomic_DNA"/>
</dbReference>
<feature type="compositionally biased region" description="Basic and acidic residues" evidence="13">
    <location>
        <begin position="255"/>
        <end position="280"/>
    </location>
</feature>
<evidence type="ECO:0000256" key="2">
    <source>
        <dbReference type="ARBA" id="ARBA00004653"/>
    </source>
</evidence>
<dbReference type="eggNOG" id="KOG1623">
    <property type="taxonomic scope" value="Eukaryota"/>
</dbReference>
<keyword evidence="10 14" id="KW-1133">Transmembrane helix</keyword>
<evidence type="ECO:0000256" key="12">
    <source>
        <dbReference type="ARBA" id="ARBA00023136"/>
    </source>
</evidence>
<evidence type="ECO:0000256" key="1">
    <source>
        <dbReference type="ARBA" id="ARBA00004651"/>
    </source>
</evidence>
<dbReference type="AlphaFoldDB" id="K3WTK0"/>
<feature type="transmembrane region" description="Helical" evidence="14">
    <location>
        <begin position="128"/>
        <end position="147"/>
    </location>
</feature>
<dbReference type="VEuPathDB" id="FungiDB:PYU1_G008278"/>